<dbReference type="HOGENOM" id="CLU_380691_0_0_4"/>
<gene>
    <name evidence="2" type="ordered locus">BURPS1710b_0494</name>
</gene>
<protein>
    <submittedName>
        <fullName evidence="2">Uncharacterized protein</fullName>
    </submittedName>
</protein>
<proteinExistence type="predicted"/>
<dbReference type="Proteomes" id="UP000002700">
    <property type="component" value="Chromosome I"/>
</dbReference>
<feature type="region of interest" description="Disordered" evidence="1">
    <location>
        <begin position="238"/>
        <end position="262"/>
    </location>
</feature>
<feature type="compositionally biased region" description="Basic and acidic residues" evidence="1">
    <location>
        <begin position="246"/>
        <end position="262"/>
    </location>
</feature>
<feature type="compositionally biased region" description="Basic residues" evidence="1">
    <location>
        <begin position="322"/>
        <end position="335"/>
    </location>
</feature>
<feature type="compositionally biased region" description="Basic and acidic residues" evidence="1">
    <location>
        <begin position="176"/>
        <end position="209"/>
    </location>
</feature>
<feature type="compositionally biased region" description="Basic and acidic residues" evidence="1">
    <location>
        <begin position="394"/>
        <end position="407"/>
    </location>
</feature>
<feature type="region of interest" description="Disordered" evidence="1">
    <location>
        <begin position="488"/>
        <end position="601"/>
    </location>
</feature>
<feature type="region of interest" description="Disordered" evidence="1">
    <location>
        <begin position="275"/>
        <end position="360"/>
    </location>
</feature>
<accession>Q3JWZ5</accession>
<feature type="compositionally biased region" description="Basic residues" evidence="1">
    <location>
        <begin position="165"/>
        <end position="175"/>
    </location>
</feature>
<evidence type="ECO:0000313" key="2">
    <source>
        <dbReference type="EMBL" id="ABA50926.1"/>
    </source>
</evidence>
<feature type="compositionally biased region" description="Basic and acidic residues" evidence="1">
    <location>
        <begin position="280"/>
        <end position="292"/>
    </location>
</feature>
<organism evidence="2 3">
    <name type="scientific">Burkholderia pseudomallei (strain 1710b)</name>
    <dbReference type="NCBI Taxonomy" id="320372"/>
    <lineage>
        <taxon>Bacteria</taxon>
        <taxon>Pseudomonadati</taxon>
        <taxon>Pseudomonadota</taxon>
        <taxon>Betaproteobacteria</taxon>
        <taxon>Burkholderiales</taxon>
        <taxon>Burkholderiaceae</taxon>
        <taxon>Burkholderia</taxon>
        <taxon>pseudomallei group</taxon>
    </lineage>
</organism>
<dbReference type="EMBL" id="CP000124">
    <property type="protein sequence ID" value="ABA50926.1"/>
    <property type="molecule type" value="Genomic_DNA"/>
</dbReference>
<feature type="compositionally biased region" description="Basic and acidic residues" evidence="1">
    <location>
        <begin position="376"/>
        <end position="386"/>
    </location>
</feature>
<feature type="compositionally biased region" description="Basic and acidic residues" evidence="1">
    <location>
        <begin position="488"/>
        <end position="500"/>
    </location>
</feature>
<evidence type="ECO:0000313" key="3">
    <source>
        <dbReference type="Proteomes" id="UP000002700"/>
    </source>
</evidence>
<feature type="compositionally biased region" description="Basic residues" evidence="1">
    <location>
        <begin position="23"/>
        <end position="32"/>
    </location>
</feature>
<dbReference type="AlphaFoldDB" id="Q3JWZ5"/>
<feature type="compositionally biased region" description="Basic and acidic residues" evidence="1">
    <location>
        <begin position="525"/>
        <end position="601"/>
    </location>
</feature>
<dbReference type="EnsemblBacteria" id="ABA50926">
    <property type="protein sequence ID" value="ABA50926"/>
    <property type="gene ID" value="BURPS1710b_0494"/>
</dbReference>
<feature type="region of interest" description="Disordered" evidence="1">
    <location>
        <begin position="1"/>
        <end position="69"/>
    </location>
</feature>
<feature type="region of interest" description="Disordered" evidence="1">
    <location>
        <begin position="373"/>
        <end position="410"/>
    </location>
</feature>
<feature type="compositionally biased region" description="Basic residues" evidence="1">
    <location>
        <begin position="210"/>
        <end position="222"/>
    </location>
</feature>
<evidence type="ECO:0000256" key="1">
    <source>
        <dbReference type="SAM" id="MobiDB-lite"/>
    </source>
</evidence>
<sequence>MDVHAAPRLSHSVAPVTSARPLTSRRARRRRMRADARRRTGTHARRPIDDDRASTPHAKQLSSPPPAQLSNYVELFSGGFHSKDSFILTRAGAHIAHTSRTRPPAPDADASGANGRIVGLAARFVVARPRAGGKRRHRRRRRSPCVMPSRVSPGKGIESVESPERRRRAQSGRAHRLPEKRHLHDLHDHEPHREHQIAAQHAHPDARRQRDARRRQRIERRHPPRVARGAIDVRDIRTVGAARTPAQHERRREPERREERAAREHFEHRFAAHVRVHHGGRQDDRQHHEHPDHRARKQIQSCRIDPRAEHGAVVAQQQQEHRRARQQHARERLHRFREQAERAARHQHERGRRGDDAEVDQIETLRVRHAAMQRVADPEHVADRIRGRERHGRRADDARVEQRDREQHRARRARILRQARDHAACIGEAARLRAARVERRAERDHRDRADHHEHDADPQIRLLVLDEARRDPLVDHVALLEEQLPRRDRRADDADHEQHHVGALRVRGPGRHEQIARHLVHGRMNRYEHRHEQEAQHAERDRETLEAAEVARADGRHRERRRDAHARDLRHAEEIQHERDADELGDDRERVQDEQIDHAECTPELAEALEDEARVADARDGAQTQHHLLVHEQHGHEQQQRPQQRRAVVLPRLRIGAERAGVVIADHHDEARAEDREQRAHARPPAAARRGVVVRDRAERALDVAHVRLIEHRIALERDGLRDVGWR</sequence>
<feature type="compositionally biased region" description="Basic and acidic residues" evidence="1">
    <location>
        <begin position="336"/>
        <end position="356"/>
    </location>
</feature>
<feature type="compositionally biased region" description="Basic residues" evidence="1">
    <location>
        <begin position="131"/>
        <end position="143"/>
    </location>
</feature>
<reference evidence="2 3" key="1">
    <citation type="submission" date="2005-09" db="EMBL/GenBank/DDBJ databases">
        <authorList>
            <person name="Woods D.E."/>
            <person name="Nierman W.C."/>
        </authorList>
    </citation>
    <scope>NUCLEOTIDE SEQUENCE [LARGE SCALE GENOMIC DNA]</scope>
    <source>
        <strain evidence="2 3">1710b</strain>
    </source>
</reference>
<feature type="region of interest" description="Disordered" evidence="1">
    <location>
        <begin position="129"/>
        <end position="222"/>
    </location>
</feature>
<name>Q3JWZ5_BURP1</name>
<dbReference type="KEGG" id="bpm:BURPS1710b_0494"/>